<reference evidence="2 3" key="1">
    <citation type="journal article" date="2013" name="PLoS Genet.">
        <title>Distinctive expansion of potential virulence genes in the genome of the oomycete fish pathogen Saprolegnia parasitica.</title>
        <authorList>
            <person name="Jiang R.H."/>
            <person name="de Bruijn I."/>
            <person name="Haas B.J."/>
            <person name="Belmonte R."/>
            <person name="Lobach L."/>
            <person name="Christie J."/>
            <person name="van den Ackerveken G."/>
            <person name="Bottin A."/>
            <person name="Bulone V."/>
            <person name="Diaz-Moreno S.M."/>
            <person name="Dumas B."/>
            <person name="Fan L."/>
            <person name="Gaulin E."/>
            <person name="Govers F."/>
            <person name="Grenville-Briggs L.J."/>
            <person name="Horner N.R."/>
            <person name="Levin J.Z."/>
            <person name="Mammella M."/>
            <person name="Meijer H.J."/>
            <person name="Morris P."/>
            <person name="Nusbaum C."/>
            <person name="Oome S."/>
            <person name="Phillips A.J."/>
            <person name="van Rooyen D."/>
            <person name="Rzeszutek E."/>
            <person name="Saraiva M."/>
            <person name="Secombes C.J."/>
            <person name="Seidl M.F."/>
            <person name="Snel B."/>
            <person name="Stassen J.H."/>
            <person name="Sykes S."/>
            <person name="Tripathy S."/>
            <person name="van den Berg H."/>
            <person name="Vega-Arreguin J.C."/>
            <person name="Wawra S."/>
            <person name="Young S.K."/>
            <person name="Zeng Q."/>
            <person name="Dieguez-Uribeondo J."/>
            <person name="Russ C."/>
            <person name="Tyler B.M."/>
            <person name="van West P."/>
        </authorList>
    </citation>
    <scope>NUCLEOTIDE SEQUENCE [LARGE SCALE GENOMIC DNA]</scope>
    <source>
        <strain evidence="2 3">CBS 223.65</strain>
    </source>
</reference>
<evidence type="ECO:0000313" key="2">
    <source>
        <dbReference type="EMBL" id="KDO20329.1"/>
    </source>
</evidence>
<dbReference type="VEuPathDB" id="FungiDB:SPRG_21423"/>
<keyword evidence="1" id="KW-1133">Transmembrane helix</keyword>
<feature type="non-terminal residue" evidence="2">
    <location>
        <position position="308"/>
    </location>
</feature>
<evidence type="ECO:0000313" key="3">
    <source>
        <dbReference type="Proteomes" id="UP000030745"/>
    </source>
</evidence>
<feature type="transmembrane region" description="Helical" evidence="1">
    <location>
        <begin position="24"/>
        <end position="46"/>
    </location>
</feature>
<dbReference type="RefSeq" id="XP_012208999.1">
    <property type="nucleotide sequence ID" value="XM_012353609.1"/>
</dbReference>
<dbReference type="AlphaFoldDB" id="A0A067BPB5"/>
<accession>A0A067BPB5</accession>
<keyword evidence="3" id="KW-1185">Reference proteome</keyword>
<organism evidence="2 3">
    <name type="scientific">Saprolegnia parasitica (strain CBS 223.65)</name>
    <dbReference type="NCBI Taxonomy" id="695850"/>
    <lineage>
        <taxon>Eukaryota</taxon>
        <taxon>Sar</taxon>
        <taxon>Stramenopiles</taxon>
        <taxon>Oomycota</taxon>
        <taxon>Saprolegniomycetes</taxon>
        <taxon>Saprolegniales</taxon>
        <taxon>Saprolegniaceae</taxon>
        <taxon>Saprolegnia</taxon>
    </lineage>
</organism>
<sequence>MATCYASPNTTCSTAVWPTCGYSWLLQTPVVLLWGVWLMGGGRLLLYYQYAARGLHFNATTVHDPLAQGKAIALSQRKAPTTSRRRLQRYMKLGAMWAEWPSLSGRLPNNIRALTFSSAMYASLVVLAFIGASAPITDLYYALTPLPLLWLTVWRLNNRRALQFHIPDKSILGLLSDATSSTSRAVGTIAALYMDPSKLHPSDLAAVVNYIEKIAQGKDLYTRVYALRILWFLHLESFCKQRSVIGEMRREMTIFPELFVKDRDNIDRTSLPRRAGLSLDKAIKLGRRHTLRDAGQRISSSVTDLHGS</sequence>
<dbReference type="Proteomes" id="UP000030745">
    <property type="component" value="Unassembled WGS sequence"/>
</dbReference>
<feature type="transmembrane region" description="Helical" evidence="1">
    <location>
        <begin position="113"/>
        <end position="133"/>
    </location>
</feature>
<dbReference type="KEGG" id="spar:SPRG_21423"/>
<keyword evidence="1" id="KW-0472">Membrane</keyword>
<keyword evidence="1" id="KW-0812">Transmembrane</keyword>
<dbReference type="GeneID" id="24142161"/>
<evidence type="ECO:0000256" key="1">
    <source>
        <dbReference type="SAM" id="Phobius"/>
    </source>
</evidence>
<gene>
    <name evidence="2" type="ORF">SPRG_21423</name>
</gene>
<protein>
    <submittedName>
        <fullName evidence="2">Uncharacterized protein</fullName>
    </submittedName>
</protein>
<dbReference type="EMBL" id="KK583316">
    <property type="protein sequence ID" value="KDO20329.1"/>
    <property type="molecule type" value="Genomic_DNA"/>
</dbReference>
<proteinExistence type="predicted"/>
<name>A0A067BPB5_SAPPC</name>